<comment type="caution">
    <text evidence="12">The sequence shown here is derived from an EMBL/GenBank/DDBJ whole genome shotgun (WGS) entry which is preliminary data.</text>
</comment>
<feature type="compositionally biased region" description="Low complexity" evidence="11">
    <location>
        <begin position="238"/>
        <end position="257"/>
    </location>
</feature>
<comment type="similarity">
    <text evidence="3 10">Belongs to the 2-oxoacid dehydrogenase family.</text>
</comment>
<dbReference type="FunFam" id="4.10.320.10:FF:000002">
    <property type="entry name" value="Dihydrolipoamide acetyltransferase component of pyruvate dehydrogenase complex"/>
    <property type="match status" value="1"/>
</dbReference>
<evidence type="ECO:0000256" key="11">
    <source>
        <dbReference type="SAM" id="MobiDB-lite"/>
    </source>
</evidence>
<dbReference type="InterPro" id="IPR011053">
    <property type="entry name" value="Single_hybrid_motif"/>
</dbReference>
<dbReference type="GO" id="GO:0005759">
    <property type="term" value="C:mitochondrial matrix"/>
    <property type="evidence" value="ECO:0007669"/>
    <property type="project" value="UniProtKB-SubCell"/>
</dbReference>
<reference evidence="12" key="1">
    <citation type="submission" date="2020-04" db="EMBL/GenBank/DDBJ databases">
        <authorList>
            <person name="Alioto T."/>
            <person name="Alioto T."/>
            <person name="Gomez Garrido J."/>
        </authorList>
    </citation>
    <scope>NUCLEOTIDE SEQUENCE</scope>
    <source>
        <strain evidence="12">A484AB</strain>
    </source>
</reference>
<evidence type="ECO:0000256" key="8">
    <source>
        <dbReference type="ARBA" id="ARBA00023315"/>
    </source>
</evidence>
<dbReference type="GO" id="GO:0043754">
    <property type="term" value="F:dihydrolipoamide branched chain acyltransferase activity"/>
    <property type="evidence" value="ECO:0007669"/>
    <property type="project" value="UniProtKB-EC"/>
</dbReference>
<dbReference type="SUPFAM" id="SSF51230">
    <property type="entry name" value="Single hybrid motif"/>
    <property type="match status" value="1"/>
</dbReference>
<evidence type="ECO:0000256" key="9">
    <source>
        <dbReference type="ARBA" id="ARBA00051775"/>
    </source>
</evidence>
<dbReference type="InterPro" id="IPR001078">
    <property type="entry name" value="2-oxoacid_DH_actylTfrase"/>
</dbReference>
<dbReference type="Pfam" id="PF00364">
    <property type="entry name" value="Biotin_lipoyl"/>
    <property type="match status" value="1"/>
</dbReference>
<dbReference type="CDD" id="cd06849">
    <property type="entry name" value="lipoyl_domain"/>
    <property type="match status" value="1"/>
</dbReference>
<dbReference type="GO" id="GO:0016407">
    <property type="term" value="F:acetyltransferase activity"/>
    <property type="evidence" value="ECO:0007669"/>
    <property type="project" value="TreeGrafter"/>
</dbReference>
<gene>
    <name evidence="12" type="ORF">PACLA_8A051827</name>
</gene>
<dbReference type="GO" id="GO:0005829">
    <property type="term" value="C:cytosol"/>
    <property type="evidence" value="ECO:0007669"/>
    <property type="project" value="UniProtKB-ARBA"/>
</dbReference>
<dbReference type="PROSITE" id="PS00189">
    <property type="entry name" value="LIPOYL"/>
    <property type="match status" value="1"/>
</dbReference>
<dbReference type="InterPro" id="IPR004167">
    <property type="entry name" value="PSBD"/>
</dbReference>
<dbReference type="InterPro" id="IPR050743">
    <property type="entry name" value="2-oxoacid_DH_E2_comp"/>
</dbReference>
<dbReference type="FunFam" id="2.40.50.100:FF:000013">
    <property type="entry name" value="Dihydrolipoamide acetyltransferase component of pyruvate dehydrogenase complex"/>
    <property type="match status" value="1"/>
</dbReference>
<keyword evidence="4 10" id="KW-0808">Transferase</keyword>
<dbReference type="FunFam" id="3.30.559.10:FF:000027">
    <property type="entry name" value="Dihydrolipoamide acetyltransferase component of pyruvate dehydrogenase complex"/>
    <property type="match status" value="1"/>
</dbReference>
<feature type="compositionally biased region" description="Low complexity" evidence="11">
    <location>
        <begin position="163"/>
        <end position="179"/>
    </location>
</feature>
<keyword evidence="7" id="KW-0496">Mitochondrion</keyword>
<protein>
    <recommendedName>
        <fullName evidence="10">Dihydrolipoamide acetyltransferase component of pyruvate dehydrogenase complex</fullName>
        <ecNumber evidence="10">2.3.1.-</ecNumber>
    </recommendedName>
</protein>
<sequence length="501" mass="55578">MAACWGRQRIYLRWLMRRNPLVLSKNKISSTCQHIKSTSSGLPTKNHLFWSTERQFHNSVVLWKLSQFLLSDPGEGIKEVTIKKWFVKPGDRVEHFDDLCEAETDKATLTITSPHDGVVKKIYYGEDTIAIVGNPLVDFELEDDDDSVTETVVQREDVRSHVEPQQTSPSSTEQTSTRQVSGKALATPAVRKMAMENNVNLNDVPGSGKDGRILKEDILNFLKQKDTVPSPTKPTPSPLTSVVPTATTSPRTPVVAAPTPPPIPQPVLEDRTEPITGYRKAMVKTMSNALRIPHFGYCDEIILNRLITFRENAKEISMDRGVKLSFMPVFIKAASMALSYYPILNSSVDENCENITFKASHNIGIAMDTSQGLVVPNIKNAQNKSIFEIAKELNTLQDLALAGRLELEHLQGGTFSLSNIGSIGGTYADPVILPPQVAIGALGKAQAVPRYNDKDDIFKAHVMCVSWSADHRVIDGATMCRFSNLWKSYLENPASMLMDLR</sequence>
<evidence type="ECO:0000256" key="3">
    <source>
        <dbReference type="ARBA" id="ARBA00007317"/>
    </source>
</evidence>
<dbReference type="Pfam" id="PF02817">
    <property type="entry name" value="E3_binding"/>
    <property type="match status" value="1"/>
</dbReference>
<dbReference type="InterPro" id="IPR000089">
    <property type="entry name" value="Biotin_lipoyl"/>
</dbReference>
<dbReference type="SUPFAM" id="SSF52777">
    <property type="entry name" value="CoA-dependent acyltransferases"/>
    <property type="match status" value="1"/>
</dbReference>
<dbReference type="Gene3D" id="3.30.559.10">
    <property type="entry name" value="Chloramphenicol acetyltransferase-like domain"/>
    <property type="match status" value="1"/>
</dbReference>
<evidence type="ECO:0000313" key="12">
    <source>
        <dbReference type="EMBL" id="CAB3989541.1"/>
    </source>
</evidence>
<comment type="subcellular location">
    <subcellularLocation>
        <location evidence="2">Mitochondrion matrix</location>
    </subcellularLocation>
</comment>
<dbReference type="Gene3D" id="2.40.50.100">
    <property type="match status" value="1"/>
</dbReference>
<dbReference type="Pfam" id="PF00198">
    <property type="entry name" value="2-oxoacid_dh"/>
    <property type="match status" value="1"/>
</dbReference>
<feature type="region of interest" description="Disordered" evidence="11">
    <location>
        <begin position="154"/>
        <end position="185"/>
    </location>
</feature>
<name>A0A6S7GYY3_PARCT</name>
<evidence type="ECO:0000256" key="10">
    <source>
        <dbReference type="RuleBase" id="RU003423"/>
    </source>
</evidence>
<evidence type="ECO:0000256" key="4">
    <source>
        <dbReference type="ARBA" id="ARBA00022679"/>
    </source>
</evidence>
<dbReference type="EMBL" id="CACRXK020001506">
    <property type="protein sequence ID" value="CAB3989541.1"/>
    <property type="molecule type" value="Genomic_DNA"/>
</dbReference>
<dbReference type="PANTHER" id="PTHR43178">
    <property type="entry name" value="DIHYDROLIPOAMIDE ACETYLTRANSFERASE COMPONENT OF PYRUVATE DEHYDROGENASE COMPLEX"/>
    <property type="match status" value="1"/>
</dbReference>
<evidence type="ECO:0000256" key="6">
    <source>
        <dbReference type="ARBA" id="ARBA00022946"/>
    </source>
</evidence>
<organism evidence="12 13">
    <name type="scientific">Paramuricea clavata</name>
    <name type="common">Red gorgonian</name>
    <name type="synonym">Violescent sea-whip</name>
    <dbReference type="NCBI Taxonomy" id="317549"/>
    <lineage>
        <taxon>Eukaryota</taxon>
        <taxon>Metazoa</taxon>
        <taxon>Cnidaria</taxon>
        <taxon>Anthozoa</taxon>
        <taxon>Octocorallia</taxon>
        <taxon>Malacalcyonacea</taxon>
        <taxon>Plexauridae</taxon>
        <taxon>Paramuricea</taxon>
    </lineage>
</organism>
<dbReference type="PROSITE" id="PS51826">
    <property type="entry name" value="PSBD"/>
    <property type="match status" value="1"/>
</dbReference>
<comment type="catalytic activity">
    <reaction evidence="9">
        <text>N(6)-[(R)-dihydrolipoyl]-L-lysyl-[protein] + 2-methylpropanoyl-CoA = N(6)-[(R)-S(8)-2-methylpropanoyldihydrolipoyl]-L-lysyl-[protein] + CoA</text>
        <dbReference type="Rhea" id="RHEA:18865"/>
        <dbReference type="Rhea" id="RHEA-COMP:10475"/>
        <dbReference type="Rhea" id="RHEA-COMP:10497"/>
        <dbReference type="ChEBI" id="CHEBI:57287"/>
        <dbReference type="ChEBI" id="CHEBI:57338"/>
        <dbReference type="ChEBI" id="CHEBI:83100"/>
        <dbReference type="ChEBI" id="CHEBI:83142"/>
        <dbReference type="EC" id="2.3.1.168"/>
    </reaction>
    <physiologicalReaction direction="left-to-right" evidence="9">
        <dbReference type="Rhea" id="RHEA:18866"/>
    </physiologicalReaction>
</comment>
<evidence type="ECO:0000313" key="13">
    <source>
        <dbReference type="Proteomes" id="UP001152795"/>
    </source>
</evidence>
<feature type="region of interest" description="Disordered" evidence="11">
    <location>
        <begin position="226"/>
        <end position="269"/>
    </location>
</feature>
<dbReference type="Gene3D" id="4.10.320.10">
    <property type="entry name" value="E3-binding domain"/>
    <property type="match status" value="1"/>
</dbReference>
<proteinExistence type="inferred from homology"/>
<evidence type="ECO:0000256" key="7">
    <source>
        <dbReference type="ARBA" id="ARBA00023128"/>
    </source>
</evidence>
<accession>A0A6S7GYY3</accession>
<evidence type="ECO:0000256" key="2">
    <source>
        <dbReference type="ARBA" id="ARBA00004305"/>
    </source>
</evidence>
<keyword evidence="6" id="KW-0809">Transit peptide</keyword>
<dbReference type="InterPro" id="IPR003016">
    <property type="entry name" value="2-oxoA_DH_lipoyl-BS"/>
</dbReference>
<comment type="cofactor">
    <cofactor evidence="1 10">
        <name>(R)-lipoate</name>
        <dbReference type="ChEBI" id="CHEBI:83088"/>
    </cofactor>
</comment>
<dbReference type="PROSITE" id="PS50968">
    <property type="entry name" value="BIOTINYL_LIPOYL"/>
    <property type="match status" value="1"/>
</dbReference>
<dbReference type="SUPFAM" id="SSF47005">
    <property type="entry name" value="Peripheral subunit-binding domain of 2-oxo acid dehydrogenase complex"/>
    <property type="match status" value="1"/>
</dbReference>
<dbReference type="AlphaFoldDB" id="A0A6S7GYY3"/>
<dbReference type="InterPro" id="IPR036625">
    <property type="entry name" value="E3-bd_dom_sf"/>
</dbReference>
<keyword evidence="5 10" id="KW-0450">Lipoyl</keyword>
<dbReference type="GO" id="GO:0031405">
    <property type="term" value="F:lipoic acid binding"/>
    <property type="evidence" value="ECO:0007669"/>
    <property type="project" value="TreeGrafter"/>
</dbReference>
<keyword evidence="13" id="KW-1185">Reference proteome</keyword>
<dbReference type="InterPro" id="IPR023213">
    <property type="entry name" value="CAT-like_dom_sf"/>
</dbReference>
<dbReference type="Proteomes" id="UP001152795">
    <property type="component" value="Unassembled WGS sequence"/>
</dbReference>
<dbReference type="EC" id="2.3.1.-" evidence="10"/>
<dbReference type="PANTHER" id="PTHR43178:SF5">
    <property type="entry name" value="LIPOAMIDE ACYLTRANSFERASE COMPONENT OF BRANCHED-CHAIN ALPHA-KETO ACID DEHYDROGENASE COMPLEX, MITOCHONDRIAL"/>
    <property type="match status" value="1"/>
</dbReference>
<evidence type="ECO:0000256" key="5">
    <source>
        <dbReference type="ARBA" id="ARBA00022823"/>
    </source>
</evidence>
<keyword evidence="8 10" id="KW-0012">Acyltransferase</keyword>
<dbReference type="OrthoDB" id="202158at2759"/>
<evidence type="ECO:0000256" key="1">
    <source>
        <dbReference type="ARBA" id="ARBA00001938"/>
    </source>
</evidence>